<dbReference type="InterPro" id="IPR002109">
    <property type="entry name" value="Glutaredoxin"/>
</dbReference>
<dbReference type="EMBL" id="PFWT01000009">
    <property type="protein sequence ID" value="PJA46501.1"/>
    <property type="molecule type" value="Genomic_DNA"/>
</dbReference>
<protein>
    <submittedName>
        <fullName evidence="7">Glutaredoxin</fullName>
    </submittedName>
</protein>
<dbReference type="PROSITE" id="PS00195">
    <property type="entry name" value="GLUTAREDOXIN_1"/>
    <property type="match status" value="1"/>
</dbReference>
<dbReference type="GO" id="GO:0015035">
    <property type="term" value="F:protein-disulfide reductase activity"/>
    <property type="evidence" value="ECO:0007669"/>
    <property type="project" value="TreeGrafter"/>
</dbReference>
<evidence type="ECO:0000259" key="6">
    <source>
        <dbReference type="PROSITE" id="PS50404"/>
    </source>
</evidence>
<reference evidence="8" key="1">
    <citation type="submission" date="2017-09" db="EMBL/GenBank/DDBJ databases">
        <title>Depth-based differentiation of microbial function through sediment-hosted aquifers and enrichment of novel symbionts in the deep terrestrial subsurface.</title>
        <authorList>
            <person name="Probst A.J."/>
            <person name="Ladd B."/>
            <person name="Jarett J.K."/>
            <person name="Geller-Mcgrath D.E."/>
            <person name="Sieber C.M.K."/>
            <person name="Emerson J.B."/>
            <person name="Anantharaman K."/>
            <person name="Thomas B.C."/>
            <person name="Malmstrom R."/>
            <person name="Stieglmeier M."/>
            <person name="Klingl A."/>
            <person name="Woyke T."/>
            <person name="Ryan C.M."/>
            <person name="Banfield J.F."/>
        </authorList>
    </citation>
    <scope>NUCLEOTIDE SEQUENCE [LARGE SCALE GENOMIC DNA]</scope>
</reference>
<dbReference type="SUPFAM" id="SSF52833">
    <property type="entry name" value="Thioredoxin-like"/>
    <property type="match status" value="1"/>
</dbReference>
<keyword evidence="3" id="KW-0249">Electron transport</keyword>
<name>A0A2M7XF49_9BACT</name>
<keyword evidence="5" id="KW-0676">Redox-active center</keyword>
<organism evidence="7 8">
    <name type="scientific">Candidatus Uhrbacteria bacterium CG_4_9_14_3_um_filter_41_35</name>
    <dbReference type="NCBI Taxonomy" id="1975034"/>
    <lineage>
        <taxon>Bacteria</taxon>
        <taxon>Candidatus Uhriibacteriota</taxon>
    </lineage>
</organism>
<dbReference type="Proteomes" id="UP000231263">
    <property type="component" value="Unassembled WGS sequence"/>
</dbReference>
<dbReference type="InterPro" id="IPR014025">
    <property type="entry name" value="Glutaredoxin_subgr"/>
</dbReference>
<comment type="caution">
    <text evidence="7">The sequence shown here is derived from an EMBL/GenBank/DDBJ whole genome shotgun (WGS) entry which is preliminary data.</text>
</comment>
<dbReference type="InterPro" id="IPR011767">
    <property type="entry name" value="GLR_AS"/>
</dbReference>
<dbReference type="PANTHER" id="PTHR46679:SF1">
    <property type="entry name" value="GLUTAREDOXIN-2, MITOCHONDRIAL"/>
    <property type="match status" value="1"/>
</dbReference>
<sequence>MIKIYTKSHCPYCTKAKMTLENAGLKYEEHVLTSSEEFDELKARSGHMTVPQIFVGDVFIGGSDDLDRRLEEVVKMSQN</sequence>
<dbReference type="PRINTS" id="PR00160">
    <property type="entry name" value="GLUTAREDOXIN"/>
</dbReference>
<evidence type="ECO:0000256" key="3">
    <source>
        <dbReference type="ARBA" id="ARBA00022982"/>
    </source>
</evidence>
<dbReference type="PROSITE" id="PS51354">
    <property type="entry name" value="GLUTAREDOXIN_2"/>
    <property type="match status" value="1"/>
</dbReference>
<evidence type="ECO:0000256" key="5">
    <source>
        <dbReference type="ARBA" id="ARBA00023284"/>
    </source>
</evidence>
<keyword evidence="2" id="KW-0813">Transport</keyword>
<dbReference type="PANTHER" id="PTHR46679">
    <property type="match status" value="1"/>
</dbReference>
<dbReference type="Pfam" id="PF00462">
    <property type="entry name" value="Glutaredoxin"/>
    <property type="match status" value="1"/>
</dbReference>
<accession>A0A2M7XF49</accession>
<dbReference type="InterPro" id="IPR004045">
    <property type="entry name" value="Glutathione_S-Trfase_N"/>
</dbReference>
<dbReference type="Gene3D" id="3.40.30.10">
    <property type="entry name" value="Glutaredoxin"/>
    <property type="match status" value="1"/>
</dbReference>
<feature type="domain" description="GST N-terminal" evidence="6">
    <location>
        <begin position="1"/>
        <end position="79"/>
    </location>
</feature>
<keyword evidence="4" id="KW-1015">Disulfide bond</keyword>
<evidence type="ECO:0000313" key="7">
    <source>
        <dbReference type="EMBL" id="PJA46501.1"/>
    </source>
</evidence>
<evidence type="ECO:0000256" key="2">
    <source>
        <dbReference type="ARBA" id="ARBA00022448"/>
    </source>
</evidence>
<proteinExistence type="inferred from homology"/>
<dbReference type="PROSITE" id="PS50404">
    <property type="entry name" value="GST_NTER"/>
    <property type="match status" value="1"/>
</dbReference>
<comment type="similarity">
    <text evidence="1">Belongs to the glutaredoxin family.</text>
</comment>
<evidence type="ECO:0000256" key="4">
    <source>
        <dbReference type="ARBA" id="ARBA00023157"/>
    </source>
</evidence>
<dbReference type="InterPro" id="IPR036249">
    <property type="entry name" value="Thioredoxin-like_sf"/>
</dbReference>
<evidence type="ECO:0000313" key="8">
    <source>
        <dbReference type="Proteomes" id="UP000231263"/>
    </source>
</evidence>
<evidence type="ECO:0000256" key="1">
    <source>
        <dbReference type="ARBA" id="ARBA00007787"/>
    </source>
</evidence>
<dbReference type="AlphaFoldDB" id="A0A2M7XF49"/>
<gene>
    <name evidence="7" type="ORF">CO173_01925</name>
</gene>